<feature type="compositionally biased region" description="Basic and acidic residues" evidence="8">
    <location>
        <begin position="138"/>
        <end position="153"/>
    </location>
</feature>
<feature type="coiled-coil region" evidence="7">
    <location>
        <begin position="183"/>
        <end position="210"/>
    </location>
</feature>
<keyword evidence="3 6" id="KW-0813">Transport</keyword>
<keyword evidence="7" id="KW-0175">Coiled coil</keyword>
<dbReference type="Gene3D" id="3.40.50.1980">
    <property type="entry name" value="Nitrogenase molybdenum iron protein domain"/>
    <property type="match status" value="2"/>
</dbReference>
<dbReference type="SUPFAM" id="SSF53807">
    <property type="entry name" value="Helical backbone' metal receptor"/>
    <property type="match status" value="1"/>
</dbReference>
<proteinExistence type="inferred from homology"/>
<feature type="chain" id="PRO_5031244695" evidence="9">
    <location>
        <begin position="33"/>
        <end position="325"/>
    </location>
</feature>
<dbReference type="Pfam" id="PF01297">
    <property type="entry name" value="ZnuA"/>
    <property type="match status" value="1"/>
</dbReference>
<dbReference type="GO" id="GO:0030001">
    <property type="term" value="P:metal ion transport"/>
    <property type="evidence" value="ECO:0007669"/>
    <property type="project" value="InterPro"/>
</dbReference>
<dbReference type="PRINTS" id="PR00690">
    <property type="entry name" value="ADHESNFAMILY"/>
</dbReference>
<keyword evidence="4" id="KW-0479">Metal-binding</keyword>
<evidence type="ECO:0000313" key="10">
    <source>
        <dbReference type="EMBL" id="KAF1019458.1"/>
    </source>
</evidence>
<feature type="signal peptide" evidence="9">
    <location>
        <begin position="1"/>
        <end position="32"/>
    </location>
</feature>
<dbReference type="GO" id="GO:0007155">
    <property type="term" value="P:cell adhesion"/>
    <property type="evidence" value="ECO:0007669"/>
    <property type="project" value="InterPro"/>
</dbReference>
<dbReference type="InterPro" id="IPR006128">
    <property type="entry name" value="Lipoprotein_PsaA-like"/>
</dbReference>
<evidence type="ECO:0000256" key="3">
    <source>
        <dbReference type="ARBA" id="ARBA00022448"/>
    </source>
</evidence>
<evidence type="ECO:0000256" key="4">
    <source>
        <dbReference type="ARBA" id="ARBA00022723"/>
    </source>
</evidence>
<dbReference type="PANTHER" id="PTHR42953:SF1">
    <property type="entry name" value="METAL-BINDING PROTEIN HI_0362-RELATED"/>
    <property type="match status" value="1"/>
</dbReference>
<reference evidence="11" key="1">
    <citation type="journal article" date="2020" name="MBio">
        <title>Horizontal gene transfer to a defensive symbiont with a reduced genome amongst a multipartite beetle microbiome.</title>
        <authorList>
            <person name="Waterworth S.C."/>
            <person name="Florez L.V."/>
            <person name="Rees E.R."/>
            <person name="Hertweck C."/>
            <person name="Kaltenpoth M."/>
            <person name="Kwan J.C."/>
        </authorList>
    </citation>
    <scope>NUCLEOTIDE SEQUENCE [LARGE SCALE GENOMIC DNA]</scope>
</reference>
<dbReference type="InterPro" id="IPR050492">
    <property type="entry name" value="Bact_metal-bind_prot9"/>
</dbReference>
<protein>
    <submittedName>
        <fullName evidence="10">Manganese-binding lipoprotein MntA</fullName>
    </submittedName>
</protein>
<dbReference type="PRINTS" id="PR00691">
    <property type="entry name" value="ADHESINB"/>
</dbReference>
<evidence type="ECO:0000313" key="11">
    <source>
        <dbReference type="Proteomes" id="UP000461670"/>
    </source>
</evidence>
<comment type="similarity">
    <text evidence="2 6">Belongs to the bacterial solute-binding protein 9 family.</text>
</comment>
<name>A0A7V8JPH9_9BURK</name>
<dbReference type="GO" id="GO:0030313">
    <property type="term" value="C:cell envelope"/>
    <property type="evidence" value="ECO:0007669"/>
    <property type="project" value="UniProtKB-SubCell"/>
</dbReference>
<dbReference type="AlphaFoldDB" id="A0A7V8JPH9"/>
<evidence type="ECO:0000256" key="5">
    <source>
        <dbReference type="ARBA" id="ARBA00022729"/>
    </source>
</evidence>
<dbReference type="InterPro" id="IPR006127">
    <property type="entry name" value="ZnuA-like"/>
</dbReference>
<evidence type="ECO:0000256" key="7">
    <source>
        <dbReference type="SAM" id="Coils"/>
    </source>
</evidence>
<evidence type="ECO:0000256" key="2">
    <source>
        <dbReference type="ARBA" id="ARBA00011028"/>
    </source>
</evidence>
<evidence type="ECO:0000256" key="9">
    <source>
        <dbReference type="SAM" id="SignalP"/>
    </source>
</evidence>
<dbReference type="EMBL" id="WNDQ01000055">
    <property type="protein sequence ID" value="KAF1019458.1"/>
    <property type="molecule type" value="Genomic_DNA"/>
</dbReference>
<keyword evidence="5 9" id="KW-0732">Signal</keyword>
<keyword evidence="10" id="KW-0449">Lipoprotein</keyword>
<evidence type="ECO:0000256" key="1">
    <source>
        <dbReference type="ARBA" id="ARBA00004196"/>
    </source>
</evidence>
<dbReference type="InterPro" id="IPR006311">
    <property type="entry name" value="TAT_signal"/>
</dbReference>
<comment type="subcellular location">
    <subcellularLocation>
        <location evidence="1">Cell envelope</location>
    </subcellularLocation>
</comment>
<comment type="caution">
    <text evidence="10">The sequence shown here is derived from an EMBL/GenBank/DDBJ whole genome shotgun (WGS) entry which is preliminary data.</text>
</comment>
<evidence type="ECO:0000256" key="8">
    <source>
        <dbReference type="SAM" id="MobiDB-lite"/>
    </source>
</evidence>
<dbReference type="PANTHER" id="PTHR42953">
    <property type="entry name" value="HIGH-AFFINITY ZINC UPTAKE SYSTEM PROTEIN ZNUA-RELATED"/>
    <property type="match status" value="1"/>
</dbReference>
<dbReference type="GO" id="GO:0046872">
    <property type="term" value="F:metal ion binding"/>
    <property type="evidence" value="ECO:0007669"/>
    <property type="project" value="UniProtKB-KW"/>
</dbReference>
<gene>
    <name evidence="10" type="primary">mntA</name>
    <name evidence="10" type="ORF">GAK30_03121</name>
</gene>
<dbReference type="InterPro" id="IPR006129">
    <property type="entry name" value="AdhesinB"/>
</dbReference>
<evidence type="ECO:0000256" key="6">
    <source>
        <dbReference type="RuleBase" id="RU003512"/>
    </source>
</evidence>
<accession>A0A7V8JPH9</accession>
<organism evidence="10 11">
    <name type="scientific">Paracidovorax wautersii</name>
    <dbReference type="NCBI Taxonomy" id="1177982"/>
    <lineage>
        <taxon>Bacteria</taxon>
        <taxon>Pseudomonadati</taxon>
        <taxon>Pseudomonadota</taxon>
        <taxon>Betaproteobacteria</taxon>
        <taxon>Burkholderiales</taxon>
        <taxon>Comamonadaceae</taxon>
        <taxon>Paracidovorax</taxon>
    </lineage>
</organism>
<dbReference type="Proteomes" id="UP000461670">
    <property type="component" value="Unassembled WGS sequence"/>
</dbReference>
<dbReference type="CDD" id="cd01137">
    <property type="entry name" value="PsaA"/>
    <property type="match status" value="1"/>
</dbReference>
<feature type="region of interest" description="Disordered" evidence="8">
    <location>
        <begin position="133"/>
        <end position="155"/>
    </location>
</feature>
<sequence length="325" mass="34777">MTRHSIERRQALLRLGALAATGVLGSTTLAHAQTAAPAAGTPLPVVASFSILADWLQQVGGPQLAVTTLVGPDGDAHAFNPSAQDARKLQGARLLVVNGLGFEGWLARLEKASGFKGRKIVASQGVKARHFEEDDDHDHDHAHGDHGHDHGPLDPHAWQDVANARLYVRNIAQGLAQADPTNAARYGERAAAYDQQLQQLDADIRRAVAAIPQARRHLVTTHDAFGYFEQAYGIRFIGARGLSNEAEPSAADVARLVSQIRADKIPAVFLENIGDPRLMEQLARESSAKVGGRLYSDALSPPGQPGATYVEMMRSNLSELVAALG</sequence>
<dbReference type="PROSITE" id="PS51318">
    <property type="entry name" value="TAT"/>
    <property type="match status" value="1"/>
</dbReference>